<dbReference type="Pfam" id="PF00067">
    <property type="entry name" value="p450"/>
    <property type="match status" value="1"/>
</dbReference>
<accession>A0A511MJ93</accession>
<keyword evidence="12 16" id="KW-0560">Oxidoreductase</keyword>
<comment type="similarity">
    <text evidence="3">In the N-terminal section; belongs to the cytochrome P450 family.</text>
</comment>
<evidence type="ECO:0000256" key="12">
    <source>
        <dbReference type="ARBA" id="ARBA00023002"/>
    </source>
</evidence>
<keyword evidence="7" id="KW-0285">Flavoprotein</keyword>
<evidence type="ECO:0000256" key="5">
    <source>
        <dbReference type="ARBA" id="ARBA00022448"/>
    </source>
</evidence>
<evidence type="ECO:0000256" key="16">
    <source>
        <dbReference type="RuleBase" id="RU000461"/>
    </source>
</evidence>
<dbReference type="AlphaFoldDB" id="A0A511MJ93"/>
<evidence type="ECO:0000313" key="17">
    <source>
        <dbReference type="EMBL" id="GEM40157.1"/>
    </source>
</evidence>
<dbReference type="GO" id="GO:0004497">
    <property type="term" value="F:monooxygenase activity"/>
    <property type="evidence" value="ECO:0007669"/>
    <property type="project" value="UniProtKB-KW"/>
</dbReference>
<evidence type="ECO:0000256" key="7">
    <source>
        <dbReference type="ARBA" id="ARBA00022630"/>
    </source>
</evidence>
<sequence>MTSSRTGAIPRPRWRLPVLGDLTTMNLITPTQTTMALGRELGPIFERKLLNMRFVFVYDSEIVAELSDETRFAKKTLPFLRSIGEDGLFTAHNDEPNWRHAHDLLKPGFTQAAMRGYHQTMLDTTAALVRRWDRSAGRAGVDVAGDMTKLTLETIGRTGFSFTFNAFEREEPHPFVTAMIESLAYAPLRSVFSVPIIGDLLLRHPDGKEKARRDYMFGVVDKVIAERREADQDQNGDLLELMMRAVRQNDPNRLDERNMRYQMITFLVAGHETTSGALSFALYYLSQHPEVLARAQAEVDDAWGRTEVPSFEQAAKLRYVRRVLDEALRLWPTAPVYSRQARQDTVVGGKYPMAAGESMNILIPNLHRTPAWGPDVDRFDPDRFAPDRVRNRAPHIYKPFGTGERACIGRQFAIHESLIALGSILQRYDITADPGYRLCVAERLTFMPKDFRLSLRVRN</sequence>
<proteinExistence type="inferred from homology"/>
<evidence type="ECO:0000256" key="14">
    <source>
        <dbReference type="ARBA" id="ARBA00023033"/>
    </source>
</evidence>
<dbReference type="EMBL" id="BJXA01000033">
    <property type="protein sequence ID" value="GEM40157.1"/>
    <property type="molecule type" value="Genomic_DNA"/>
</dbReference>
<dbReference type="PANTHER" id="PTHR24291:SF50">
    <property type="entry name" value="BIFUNCTIONAL ALBAFLAVENONE MONOOXYGENASE_TERPENE SYNTHASE"/>
    <property type="match status" value="1"/>
</dbReference>
<keyword evidence="14 16" id="KW-0503">Monooxygenase</keyword>
<dbReference type="Proteomes" id="UP000321424">
    <property type="component" value="Unassembled WGS sequence"/>
</dbReference>
<keyword evidence="18" id="KW-1185">Reference proteome</keyword>
<evidence type="ECO:0000313" key="18">
    <source>
        <dbReference type="Proteomes" id="UP000321424"/>
    </source>
</evidence>
<evidence type="ECO:0000256" key="4">
    <source>
        <dbReference type="ARBA" id="ARBA00010617"/>
    </source>
</evidence>
<keyword evidence="8" id="KW-0288">FMN</keyword>
<dbReference type="PANTHER" id="PTHR24291">
    <property type="entry name" value="CYTOCHROME P450 FAMILY 4"/>
    <property type="match status" value="1"/>
</dbReference>
<dbReference type="GO" id="GO:0020037">
    <property type="term" value="F:heme binding"/>
    <property type="evidence" value="ECO:0007669"/>
    <property type="project" value="InterPro"/>
</dbReference>
<comment type="cofactor">
    <cofactor evidence="1">
        <name>FMN</name>
        <dbReference type="ChEBI" id="CHEBI:58210"/>
    </cofactor>
</comment>
<dbReference type="PRINTS" id="PR00385">
    <property type="entry name" value="P450"/>
</dbReference>
<dbReference type="InterPro" id="IPR050196">
    <property type="entry name" value="Cytochrome_P450_Monoox"/>
</dbReference>
<evidence type="ECO:0000256" key="11">
    <source>
        <dbReference type="ARBA" id="ARBA00022857"/>
    </source>
</evidence>
<evidence type="ECO:0000256" key="3">
    <source>
        <dbReference type="ARBA" id="ARBA00010018"/>
    </source>
</evidence>
<protein>
    <submittedName>
        <fullName evidence="17">Cytochrome P450</fullName>
    </submittedName>
</protein>
<dbReference type="OrthoDB" id="7376058at2"/>
<feature type="binding site" description="axial binding residue" evidence="15">
    <location>
        <position position="407"/>
    </location>
    <ligand>
        <name>heme</name>
        <dbReference type="ChEBI" id="CHEBI:30413"/>
    </ligand>
    <ligandPart>
        <name>Fe</name>
        <dbReference type="ChEBI" id="CHEBI:18248"/>
    </ligandPart>
</feature>
<gene>
    <name evidence="17" type="ORF">NN4_46760</name>
</gene>
<evidence type="ECO:0000256" key="2">
    <source>
        <dbReference type="ARBA" id="ARBA00001974"/>
    </source>
</evidence>
<keyword evidence="5" id="KW-0813">Transport</keyword>
<keyword evidence="11" id="KW-0521">NADP</keyword>
<dbReference type="GO" id="GO:0016705">
    <property type="term" value="F:oxidoreductase activity, acting on paired donors, with incorporation or reduction of molecular oxygen"/>
    <property type="evidence" value="ECO:0007669"/>
    <property type="project" value="InterPro"/>
</dbReference>
<dbReference type="RefSeq" id="WP_147135197.1">
    <property type="nucleotide sequence ID" value="NZ_BJXA01000033.1"/>
</dbReference>
<evidence type="ECO:0000256" key="10">
    <source>
        <dbReference type="ARBA" id="ARBA00022827"/>
    </source>
</evidence>
<reference evidence="17 18" key="1">
    <citation type="submission" date="2019-07" db="EMBL/GenBank/DDBJ databases">
        <title>Whole genome shotgun sequence of Nocardia ninae NBRC 108245.</title>
        <authorList>
            <person name="Hosoyama A."/>
            <person name="Uohara A."/>
            <person name="Ohji S."/>
            <person name="Ichikawa N."/>
        </authorList>
    </citation>
    <scope>NUCLEOTIDE SEQUENCE [LARGE SCALE GENOMIC DNA]</scope>
    <source>
        <strain evidence="17 18">NBRC 108245</strain>
    </source>
</reference>
<comment type="cofactor">
    <cofactor evidence="15">
        <name>heme</name>
        <dbReference type="ChEBI" id="CHEBI:30413"/>
    </cofactor>
</comment>
<evidence type="ECO:0000256" key="6">
    <source>
        <dbReference type="ARBA" id="ARBA00022617"/>
    </source>
</evidence>
<comment type="cofactor">
    <cofactor evidence="2">
        <name>FAD</name>
        <dbReference type="ChEBI" id="CHEBI:57692"/>
    </cofactor>
</comment>
<evidence type="ECO:0000256" key="15">
    <source>
        <dbReference type="PIRSR" id="PIRSR602401-1"/>
    </source>
</evidence>
<comment type="caution">
    <text evidence="17">The sequence shown here is derived from an EMBL/GenBank/DDBJ whole genome shotgun (WGS) entry which is preliminary data.</text>
</comment>
<dbReference type="InterPro" id="IPR002401">
    <property type="entry name" value="Cyt_P450_E_grp-I"/>
</dbReference>
<dbReference type="SUPFAM" id="SSF48264">
    <property type="entry name" value="Cytochrome P450"/>
    <property type="match status" value="1"/>
</dbReference>
<keyword evidence="6 15" id="KW-0349">Heme</keyword>
<evidence type="ECO:0000256" key="8">
    <source>
        <dbReference type="ARBA" id="ARBA00022643"/>
    </source>
</evidence>
<keyword evidence="9 15" id="KW-0479">Metal-binding</keyword>
<keyword evidence="13 15" id="KW-0408">Iron</keyword>
<comment type="similarity">
    <text evidence="4 16">Belongs to the cytochrome P450 family.</text>
</comment>
<evidence type="ECO:0000256" key="1">
    <source>
        <dbReference type="ARBA" id="ARBA00001917"/>
    </source>
</evidence>
<name>A0A511MJ93_9NOCA</name>
<dbReference type="InterPro" id="IPR036396">
    <property type="entry name" value="Cyt_P450_sf"/>
</dbReference>
<keyword evidence="10" id="KW-0274">FAD</keyword>
<dbReference type="FunFam" id="1.10.630.10:FF:000040">
    <property type="entry name" value="Bifunctional cytochrome P450/NADPH--P450 reductase"/>
    <property type="match status" value="1"/>
</dbReference>
<organism evidence="17 18">
    <name type="scientific">Nocardia ninae NBRC 108245</name>
    <dbReference type="NCBI Taxonomy" id="1210091"/>
    <lineage>
        <taxon>Bacteria</taxon>
        <taxon>Bacillati</taxon>
        <taxon>Actinomycetota</taxon>
        <taxon>Actinomycetes</taxon>
        <taxon>Mycobacteriales</taxon>
        <taxon>Nocardiaceae</taxon>
        <taxon>Nocardia</taxon>
    </lineage>
</organism>
<dbReference type="Gene3D" id="1.10.630.10">
    <property type="entry name" value="Cytochrome P450"/>
    <property type="match status" value="1"/>
</dbReference>
<dbReference type="PRINTS" id="PR00463">
    <property type="entry name" value="EP450I"/>
</dbReference>
<dbReference type="InterPro" id="IPR001128">
    <property type="entry name" value="Cyt_P450"/>
</dbReference>
<dbReference type="GO" id="GO:0005506">
    <property type="term" value="F:iron ion binding"/>
    <property type="evidence" value="ECO:0007669"/>
    <property type="project" value="InterPro"/>
</dbReference>
<dbReference type="CDD" id="cd11068">
    <property type="entry name" value="CYP120A1"/>
    <property type="match status" value="1"/>
</dbReference>
<dbReference type="InterPro" id="IPR017972">
    <property type="entry name" value="Cyt_P450_CS"/>
</dbReference>
<evidence type="ECO:0000256" key="13">
    <source>
        <dbReference type="ARBA" id="ARBA00023004"/>
    </source>
</evidence>
<evidence type="ECO:0000256" key="9">
    <source>
        <dbReference type="ARBA" id="ARBA00022723"/>
    </source>
</evidence>
<dbReference type="PROSITE" id="PS00086">
    <property type="entry name" value="CYTOCHROME_P450"/>
    <property type="match status" value="1"/>
</dbReference>